<gene>
    <name evidence="1" type="ORF">O0S08_01690</name>
</gene>
<dbReference type="Proteomes" id="UP001164459">
    <property type="component" value="Chromosome"/>
</dbReference>
<proteinExistence type="predicted"/>
<accession>A0ABY7H6Y7</accession>
<organism evidence="1 2">
    <name type="scientific">Nannocystis punicea</name>
    <dbReference type="NCBI Taxonomy" id="2995304"/>
    <lineage>
        <taxon>Bacteria</taxon>
        <taxon>Pseudomonadati</taxon>
        <taxon>Myxococcota</taxon>
        <taxon>Polyangia</taxon>
        <taxon>Nannocystales</taxon>
        <taxon>Nannocystaceae</taxon>
        <taxon>Nannocystis</taxon>
    </lineage>
</organism>
<reference evidence="1" key="1">
    <citation type="submission" date="2022-11" db="EMBL/GenBank/DDBJ databases">
        <title>Minimal conservation of predation-associated metabolite biosynthetic gene clusters underscores biosynthetic potential of Myxococcota including descriptions for ten novel species: Archangium lansinium sp. nov., Myxococcus landrumus sp. nov., Nannocystis bai.</title>
        <authorList>
            <person name="Ahearne A."/>
            <person name="Stevens C."/>
            <person name="Dowd S."/>
        </authorList>
    </citation>
    <scope>NUCLEOTIDE SEQUENCE</scope>
    <source>
        <strain evidence="1">Fl3</strain>
    </source>
</reference>
<sequence length="63" mass="6709">MVDDDRRASRFVAAAASRATIDRFLAKTLRRAIVGARERGAVELTGGPAIRAALFRGPPIMAA</sequence>
<evidence type="ECO:0000313" key="2">
    <source>
        <dbReference type="Proteomes" id="UP001164459"/>
    </source>
</evidence>
<evidence type="ECO:0000313" key="1">
    <source>
        <dbReference type="EMBL" id="WAS94847.1"/>
    </source>
</evidence>
<name>A0ABY7H6Y7_9BACT</name>
<keyword evidence="2" id="KW-1185">Reference proteome</keyword>
<dbReference type="RefSeq" id="WP_269037182.1">
    <property type="nucleotide sequence ID" value="NZ_CP114040.1"/>
</dbReference>
<dbReference type="EMBL" id="CP114040">
    <property type="protein sequence ID" value="WAS94847.1"/>
    <property type="molecule type" value="Genomic_DNA"/>
</dbReference>
<protein>
    <submittedName>
        <fullName evidence="1">Uncharacterized protein</fullName>
    </submittedName>
</protein>